<evidence type="ECO:0000313" key="2">
    <source>
        <dbReference type="Proteomes" id="UP001139344"/>
    </source>
</evidence>
<dbReference type="Proteomes" id="UP001139344">
    <property type="component" value="Unassembled WGS sequence"/>
</dbReference>
<keyword evidence="2" id="KW-1185">Reference proteome</keyword>
<dbReference type="EMBL" id="JAJSON010000007">
    <property type="protein sequence ID" value="MCG9970447.1"/>
    <property type="molecule type" value="Genomic_DNA"/>
</dbReference>
<sequence length="301" mass="34999">MIKLFLSKVIKILLPILLLMGVLEVALRRIPNDYSIKYSHLNNNAGKLKTLVLGSSHFYRGVDPSKLPQPAYNAAMFSQSIDYDYKVLVKFEDELDNLENIILPISYFSLFTNLETGIEFWREKDYNIYYELGEFHSLELSKRNGFQNLIRVYNYYLKGESYVQVNELGWGKKSGVASRYELIESGVQAAERHTANNFDLLSDQLNYLKKIIDMAEKNQWKLYLITPPGYTTYTSRLSDRQLNKTLEISKKFDDKFGFVYYKNFLKADFLNASDYFDADHLNENGAEKFSNAVNSFLIENN</sequence>
<dbReference type="AlphaFoldDB" id="A0A9X1UU87"/>
<evidence type="ECO:0000313" key="1">
    <source>
        <dbReference type="EMBL" id="MCG9970447.1"/>
    </source>
</evidence>
<organism evidence="1 2">
    <name type="scientific">Christiangramia crocea</name>
    <dbReference type="NCBI Taxonomy" id="2904124"/>
    <lineage>
        <taxon>Bacteria</taxon>
        <taxon>Pseudomonadati</taxon>
        <taxon>Bacteroidota</taxon>
        <taxon>Flavobacteriia</taxon>
        <taxon>Flavobacteriales</taxon>
        <taxon>Flavobacteriaceae</taxon>
        <taxon>Christiangramia</taxon>
    </lineage>
</organism>
<evidence type="ECO:0008006" key="3">
    <source>
        <dbReference type="Google" id="ProtNLM"/>
    </source>
</evidence>
<dbReference type="RefSeq" id="WP_240095764.1">
    <property type="nucleotide sequence ID" value="NZ_JAJSON010000007.1"/>
</dbReference>
<name>A0A9X1UU87_9FLAO</name>
<gene>
    <name evidence="1" type="ORF">LU635_02265</name>
</gene>
<accession>A0A9X1UU87</accession>
<comment type="caution">
    <text evidence="1">The sequence shown here is derived from an EMBL/GenBank/DDBJ whole genome shotgun (WGS) entry which is preliminary data.</text>
</comment>
<proteinExistence type="predicted"/>
<reference evidence="1" key="1">
    <citation type="submission" date="2021-12" db="EMBL/GenBank/DDBJ databases">
        <title>Description of Gramella crocea sp. nov., a new bacterium isolated from activated sludge.</title>
        <authorList>
            <person name="Zhang X."/>
        </authorList>
    </citation>
    <scope>NUCLEOTIDE SEQUENCE</scope>
    <source>
        <strain evidence="1">YB25</strain>
    </source>
</reference>
<dbReference type="SUPFAM" id="SSF52266">
    <property type="entry name" value="SGNH hydrolase"/>
    <property type="match status" value="1"/>
</dbReference>
<protein>
    <recommendedName>
        <fullName evidence="3">DUF1574 domain-containing protein</fullName>
    </recommendedName>
</protein>